<feature type="transmembrane region" description="Helical" evidence="1">
    <location>
        <begin position="36"/>
        <end position="56"/>
    </location>
</feature>
<feature type="transmembrane region" description="Helical" evidence="1">
    <location>
        <begin position="7"/>
        <end position="30"/>
    </location>
</feature>
<comment type="caution">
    <text evidence="2">The sequence shown here is derived from an EMBL/GenBank/DDBJ whole genome shotgun (WGS) entry which is preliminary data.</text>
</comment>
<reference evidence="2 3" key="1">
    <citation type="submission" date="2019-09" db="EMBL/GenBank/DDBJ databases">
        <title>Draft genome sequence of Psychrobacter nivimaris LAMA 639, in search for biotechnological relevant genes.</title>
        <authorList>
            <person name="Lima A.O.S."/>
            <person name="Staloch B.E.K."/>
            <person name="Freitas R.C."/>
            <person name="Niero H."/>
            <person name="Silva M.A.C."/>
        </authorList>
    </citation>
    <scope>NUCLEOTIDE SEQUENCE [LARGE SCALE GENOMIC DNA]</scope>
    <source>
        <strain evidence="2 3">LAMA 639</strain>
    </source>
</reference>
<feature type="transmembrane region" description="Helical" evidence="1">
    <location>
        <begin position="95"/>
        <end position="114"/>
    </location>
</feature>
<dbReference type="Proteomes" id="UP000471465">
    <property type="component" value="Unassembled WGS sequence"/>
</dbReference>
<feature type="transmembrane region" description="Helical" evidence="1">
    <location>
        <begin position="68"/>
        <end position="89"/>
    </location>
</feature>
<accession>A0A6N7BYK2</accession>
<evidence type="ECO:0000313" key="2">
    <source>
        <dbReference type="EMBL" id="KAF0569488.1"/>
    </source>
</evidence>
<dbReference type="PANTHER" id="PTHR15887">
    <property type="entry name" value="TRANSMEMBRANE PROTEIN 69"/>
    <property type="match status" value="1"/>
</dbReference>
<protein>
    <recommendedName>
        <fullName evidence="4">DUF3429 domain-containing protein</fullName>
    </recommendedName>
</protein>
<dbReference type="AlphaFoldDB" id="A0A6N7BYK2"/>
<keyword evidence="1" id="KW-1133">Transmembrane helix</keyword>
<dbReference type="InterPro" id="IPR021836">
    <property type="entry name" value="DUF3429"/>
</dbReference>
<name>A0A6N7BYK2_9GAMM</name>
<dbReference type="Pfam" id="PF11911">
    <property type="entry name" value="DUF3429"/>
    <property type="match status" value="1"/>
</dbReference>
<keyword evidence="3" id="KW-1185">Reference proteome</keyword>
<dbReference type="EMBL" id="VZIZ01000007">
    <property type="protein sequence ID" value="KAF0569488.1"/>
    <property type="molecule type" value="Genomic_DNA"/>
</dbReference>
<sequence length="145" mass="15928">MKKPSPYLTFAGAIPFVACAFLLMIDVVTVPVLGSVANILSAYGLVIASFMAGAHWGNHLNLVDDNKWAIRLPLYSNIIALGLWLGFLILSASSFIWLLVIGFISLLVIDYNLHRAQIISHAYFKVRQYVTVIVVISLVIAALQL</sequence>
<evidence type="ECO:0000313" key="3">
    <source>
        <dbReference type="Proteomes" id="UP000471465"/>
    </source>
</evidence>
<feature type="transmembrane region" description="Helical" evidence="1">
    <location>
        <begin position="126"/>
        <end position="143"/>
    </location>
</feature>
<organism evidence="2 3">
    <name type="scientific">Psychrobacter nivimaris</name>
    <dbReference type="NCBI Taxonomy" id="281738"/>
    <lineage>
        <taxon>Bacteria</taxon>
        <taxon>Pseudomonadati</taxon>
        <taxon>Pseudomonadota</taxon>
        <taxon>Gammaproteobacteria</taxon>
        <taxon>Moraxellales</taxon>
        <taxon>Moraxellaceae</taxon>
        <taxon>Psychrobacter</taxon>
    </lineage>
</organism>
<keyword evidence="1" id="KW-0812">Transmembrane</keyword>
<proteinExistence type="predicted"/>
<dbReference type="RefSeq" id="WP_160021170.1">
    <property type="nucleotide sequence ID" value="NZ_VZIZ01000007.1"/>
</dbReference>
<dbReference type="PANTHER" id="PTHR15887:SF1">
    <property type="entry name" value="TRANSMEMBRANE PROTEIN 69"/>
    <property type="match status" value="1"/>
</dbReference>
<evidence type="ECO:0000256" key="1">
    <source>
        <dbReference type="SAM" id="Phobius"/>
    </source>
</evidence>
<gene>
    <name evidence="2" type="ORF">FQV37_2512</name>
</gene>
<keyword evidence="1" id="KW-0472">Membrane</keyword>
<evidence type="ECO:0008006" key="4">
    <source>
        <dbReference type="Google" id="ProtNLM"/>
    </source>
</evidence>